<sequence>MNFRLSLRALAAGAAMVSAASLASAPVMAQDEAATPAKPAQLSSKIDLDPEHDSENVLVLDLSTGGRVLIRLKPEWAPKHVERIKTLASQGFYDGLIFHRVIDGFMAQTGDPTGTGQGGSQLPDLEAEFNSIPHVRGIVSMARTNEPNTANSQFFIVFYPRFSLDYKYTAFGRVIAGMQYVDAIHRGEPPQDPSKIVQASLYSQHKPAPAAPLGGSANDAPVTLDDLNNSQSN</sequence>
<dbReference type="GO" id="GO:0006457">
    <property type="term" value="P:protein folding"/>
    <property type="evidence" value="ECO:0007669"/>
    <property type="project" value="InterPro"/>
</dbReference>
<dbReference type="CDD" id="cd00317">
    <property type="entry name" value="cyclophilin"/>
    <property type="match status" value="1"/>
</dbReference>
<evidence type="ECO:0000256" key="4">
    <source>
        <dbReference type="RuleBase" id="RU363019"/>
    </source>
</evidence>
<evidence type="ECO:0000259" key="6">
    <source>
        <dbReference type="PROSITE" id="PS50072"/>
    </source>
</evidence>
<dbReference type="InterPro" id="IPR020892">
    <property type="entry name" value="Cyclophilin-type_PPIase_CS"/>
</dbReference>
<accession>A0A931ML37</accession>
<comment type="function">
    <text evidence="4">PPIases accelerate the folding of proteins. It catalyzes the cis-trans isomerization of proline imidic peptide bonds in oligopeptides.</text>
</comment>
<keyword evidence="8" id="KW-1185">Reference proteome</keyword>
<protein>
    <recommendedName>
        <fullName evidence="4">Peptidyl-prolyl cis-trans isomerase</fullName>
        <shortName evidence="4">PPIase</shortName>
        <ecNumber evidence="4">5.2.1.8</ecNumber>
    </recommendedName>
</protein>
<dbReference type="PROSITE" id="PS50072">
    <property type="entry name" value="CSA_PPIASE_2"/>
    <property type="match status" value="1"/>
</dbReference>
<evidence type="ECO:0000313" key="7">
    <source>
        <dbReference type="EMBL" id="MBH0113065.1"/>
    </source>
</evidence>
<dbReference type="RefSeq" id="WP_197163034.1">
    <property type="nucleotide sequence ID" value="NZ_JADZGI010000001.1"/>
</dbReference>
<dbReference type="EMBL" id="JADZGI010000001">
    <property type="protein sequence ID" value="MBH0113065.1"/>
    <property type="molecule type" value="Genomic_DNA"/>
</dbReference>
<comment type="caution">
    <text evidence="7">The sequence shown here is derived from an EMBL/GenBank/DDBJ whole genome shotgun (WGS) entry which is preliminary data.</text>
</comment>
<dbReference type="Pfam" id="PF00160">
    <property type="entry name" value="Pro_isomerase"/>
    <property type="match status" value="1"/>
</dbReference>
<name>A0A931ML37_9SPHN</name>
<keyword evidence="4" id="KW-0732">Signal</keyword>
<organism evidence="7 8">
    <name type="scientific">Novosphingobium aureum</name>
    <dbReference type="NCBI Taxonomy" id="2792964"/>
    <lineage>
        <taxon>Bacteria</taxon>
        <taxon>Pseudomonadati</taxon>
        <taxon>Pseudomonadota</taxon>
        <taxon>Alphaproteobacteria</taxon>
        <taxon>Sphingomonadales</taxon>
        <taxon>Sphingomonadaceae</taxon>
        <taxon>Novosphingobium</taxon>
    </lineage>
</organism>
<dbReference type="PRINTS" id="PR00153">
    <property type="entry name" value="CSAPPISMRASE"/>
</dbReference>
<evidence type="ECO:0000256" key="5">
    <source>
        <dbReference type="SAM" id="MobiDB-lite"/>
    </source>
</evidence>
<feature type="chain" id="PRO_5038155770" description="Peptidyl-prolyl cis-trans isomerase" evidence="4">
    <location>
        <begin position="30"/>
        <end position="233"/>
    </location>
</feature>
<feature type="domain" description="PPIase cyclophilin-type" evidence="6">
    <location>
        <begin position="66"/>
        <end position="208"/>
    </location>
</feature>
<keyword evidence="3 4" id="KW-0413">Isomerase</keyword>
<gene>
    <name evidence="7" type="ORF">I5E68_08910</name>
</gene>
<proteinExistence type="inferred from homology"/>
<dbReference type="GO" id="GO:0003755">
    <property type="term" value="F:peptidyl-prolyl cis-trans isomerase activity"/>
    <property type="evidence" value="ECO:0007669"/>
    <property type="project" value="UniProtKB-UniRule"/>
</dbReference>
<evidence type="ECO:0000256" key="3">
    <source>
        <dbReference type="ARBA" id="ARBA00023235"/>
    </source>
</evidence>
<dbReference type="SUPFAM" id="SSF50891">
    <property type="entry name" value="Cyclophilin-like"/>
    <property type="match status" value="1"/>
</dbReference>
<dbReference type="PANTHER" id="PTHR45625:SF4">
    <property type="entry name" value="PEPTIDYLPROLYL ISOMERASE DOMAIN AND WD REPEAT-CONTAINING PROTEIN 1"/>
    <property type="match status" value="1"/>
</dbReference>
<dbReference type="InterPro" id="IPR029000">
    <property type="entry name" value="Cyclophilin-like_dom_sf"/>
</dbReference>
<keyword evidence="2 4" id="KW-0697">Rotamase</keyword>
<dbReference type="InterPro" id="IPR044666">
    <property type="entry name" value="Cyclophilin_A-like"/>
</dbReference>
<dbReference type="PROSITE" id="PS00170">
    <property type="entry name" value="CSA_PPIASE_1"/>
    <property type="match status" value="1"/>
</dbReference>
<dbReference type="Gene3D" id="2.40.100.10">
    <property type="entry name" value="Cyclophilin-like"/>
    <property type="match status" value="1"/>
</dbReference>
<dbReference type="PANTHER" id="PTHR45625">
    <property type="entry name" value="PEPTIDYL-PROLYL CIS-TRANS ISOMERASE-RELATED"/>
    <property type="match status" value="1"/>
</dbReference>
<evidence type="ECO:0000256" key="2">
    <source>
        <dbReference type="ARBA" id="ARBA00023110"/>
    </source>
</evidence>
<evidence type="ECO:0000256" key="1">
    <source>
        <dbReference type="ARBA" id="ARBA00007365"/>
    </source>
</evidence>
<reference evidence="7" key="1">
    <citation type="submission" date="2020-11" db="EMBL/GenBank/DDBJ databases">
        <title>Novosphingobium aureum sp. nov., a marine bacterium isolated from sediment of a salt flat.</title>
        <authorList>
            <person name="Yoo Y."/>
            <person name="Kim J.-J."/>
        </authorList>
    </citation>
    <scope>NUCLEOTIDE SEQUENCE</scope>
    <source>
        <strain evidence="7">YJ-S2-02</strain>
    </source>
</reference>
<comment type="catalytic activity">
    <reaction evidence="4">
        <text>[protein]-peptidylproline (omega=180) = [protein]-peptidylproline (omega=0)</text>
        <dbReference type="Rhea" id="RHEA:16237"/>
        <dbReference type="Rhea" id="RHEA-COMP:10747"/>
        <dbReference type="Rhea" id="RHEA-COMP:10748"/>
        <dbReference type="ChEBI" id="CHEBI:83833"/>
        <dbReference type="ChEBI" id="CHEBI:83834"/>
        <dbReference type="EC" id="5.2.1.8"/>
    </reaction>
</comment>
<dbReference type="InterPro" id="IPR002130">
    <property type="entry name" value="Cyclophilin-type_PPIase_dom"/>
</dbReference>
<dbReference type="EC" id="5.2.1.8" evidence="4"/>
<feature type="signal peptide" evidence="4">
    <location>
        <begin position="1"/>
        <end position="29"/>
    </location>
</feature>
<evidence type="ECO:0000313" key="8">
    <source>
        <dbReference type="Proteomes" id="UP000617634"/>
    </source>
</evidence>
<dbReference type="Proteomes" id="UP000617634">
    <property type="component" value="Unassembled WGS sequence"/>
</dbReference>
<feature type="region of interest" description="Disordered" evidence="5">
    <location>
        <begin position="189"/>
        <end position="233"/>
    </location>
</feature>
<comment type="similarity">
    <text evidence="1 4">Belongs to the cyclophilin-type PPIase family.</text>
</comment>
<dbReference type="AlphaFoldDB" id="A0A931ML37"/>